<accession>A0ACB8DS98</accession>
<reference evidence="1" key="1">
    <citation type="submission" date="2020-05" db="EMBL/GenBank/DDBJ databases">
        <title>Large-scale comparative analyses of tick genomes elucidate their genetic diversity and vector capacities.</title>
        <authorList>
            <person name="Jia N."/>
            <person name="Wang J."/>
            <person name="Shi W."/>
            <person name="Du L."/>
            <person name="Sun Y."/>
            <person name="Zhan W."/>
            <person name="Jiang J."/>
            <person name="Wang Q."/>
            <person name="Zhang B."/>
            <person name="Ji P."/>
            <person name="Sakyi L.B."/>
            <person name="Cui X."/>
            <person name="Yuan T."/>
            <person name="Jiang B."/>
            <person name="Yang W."/>
            <person name="Lam T.T.-Y."/>
            <person name="Chang Q."/>
            <person name="Ding S."/>
            <person name="Wang X."/>
            <person name="Zhu J."/>
            <person name="Ruan X."/>
            <person name="Zhao L."/>
            <person name="Wei J."/>
            <person name="Que T."/>
            <person name="Du C."/>
            <person name="Cheng J."/>
            <person name="Dai P."/>
            <person name="Han X."/>
            <person name="Huang E."/>
            <person name="Gao Y."/>
            <person name="Liu J."/>
            <person name="Shao H."/>
            <person name="Ye R."/>
            <person name="Li L."/>
            <person name="Wei W."/>
            <person name="Wang X."/>
            <person name="Wang C."/>
            <person name="Yang T."/>
            <person name="Huo Q."/>
            <person name="Li W."/>
            <person name="Guo W."/>
            <person name="Chen H."/>
            <person name="Zhou L."/>
            <person name="Ni X."/>
            <person name="Tian J."/>
            <person name="Zhou Y."/>
            <person name="Sheng Y."/>
            <person name="Liu T."/>
            <person name="Pan Y."/>
            <person name="Xia L."/>
            <person name="Li J."/>
            <person name="Zhao F."/>
            <person name="Cao W."/>
        </authorList>
    </citation>
    <scope>NUCLEOTIDE SEQUENCE</scope>
    <source>
        <strain evidence="1">Dsil-2018</strain>
    </source>
</reference>
<comment type="caution">
    <text evidence="1">The sequence shown here is derived from an EMBL/GenBank/DDBJ whole genome shotgun (WGS) entry which is preliminary data.</text>
</comment>
<evidence type="ECO:0000313" key="1">
    <source>
        <dbReference type="EMBL" id="KAH7977357.1"/>
    </source>
</evidence>
<dbReference type="EMBL" id="CM023470">
    <property type="protein sequence ID" value="KAH7977357.1"/>
    <property type="molecule type" value="Genomic_DNA"/>
</dbReference>
<gene>
    <name evidence="1" type="ORF">HPB49_000910</name>
</gene>
<name>A0ACB8DS98_DERSI</name>
<keyword evidence="2" id="KW-1185">Reference proteome</keyword>
<organism evidence="1 2">
    <name type="scientific">Dermacentor silvarum</name>
    <name type="common">Tick</name>
    <dbReference type="NCBI Taxonomy" id="543639"/>
    <lineage>
        <taxon>Eukaryota</taxon>
        <taxon>Metazoa</taxon>
        <taxon>Ecdysozoa</taxon>
        <taxon>Arthropoda</taxon>
        <taxon>Chelicerata</taxon>
        <taxon>Arachnida</taxon>
        <taxon>Acari</taxon>
        <taxon>Parasitiformes</taxon>
        <taxon>Ixodida</taxon>
        <taxon>Ixodoidea</taxon>
        <taxon>Ixodidae</taxon>
        <taxon>Rhipicephalinae</taxon>
        <taxon>Dermacentor</taxon>
    </lineage>
</organism>
<dbReference type="Proteomes" id="UP000821865">
    <property type="component" value="Chromosome 1"/>
</dbReference>
<evidence type="ECO:0000313" key="2">
    <source>
        <dbReference type="Proteomes" id="UP000821865"/>
    </source>
</evidence>
<sequence length="954" mass="108527">MTCAFRSSEARVQWRNVNATCPNLEHCECYVVSQGALTRCRNIAQPHELDADMAKLEGVVLRKLTFDQVQMTELPATWFSNHTIIMLIITNSPLRDIGDEAVGALSRMSRMLLENDQLEALPRGLTAAKHLRWLEVRKNRIRFLQGVLSVPGLFELDLRFNAIERIDETFLWGLPNLKILRFSGNRIRQLPATLFKNTRKLKKVEFRNNNIAEIKGVFDDMPYIEALDLSYNMITDVDRFLKASMPYLSTLNLAHNRINVISEVASSNAMIEELFLNDNEITQVEVGAFAALEEMARLDLSRNSIFYLNESVFNTDSRLEYLELSENKLASVTGVFGRTRRLKDLKLSSNRIEDITSAFEGLTLLKKISLRSNLVTHVPDGTFRDNSGLVEINLSDNRIQWVGRNAFMGLVILDKLLLQDNLLLALNGSSRNLPKLRYVDASNNAIQYLENGEFANDGRLASIELTANNISDVRGAFTGVQNLVGLFLRRNRVELLRRSDFAKALKNKPTVILDENPLMCDCRMAWLMRPDSEARAGNYLTCTGPQWLKGKLFNWLTKDDLMRWEKDCESGCRCDCREDALGDRAIAVDCTSAALNRMPQVFPEGTTELDLRDNRIEELGEVLINGAPRLQVLSLRNNLLTSFNVTKIPGSVRSLDLSSNRMKRFPYALVTKHKLTSLRLSANPFVCECVDYPFRQWVEAHGDVILDVADITCAESSNSLVSLKPFVTLGQKQLCPGAVPRAIIYLLPILVSLVIALALSAVYLRYKRELKVWLYARGVCRSLQCIKEDELDEEKLFDVFLSFSSKDAGWVHAQLLPGVEALGFSVCTYERNFKGGFLLQDIIRDAVACSRRTLLLLTGNFMESEWCRWEFRLAYQRALSDHINRLVIVLVDEVPADSLDEDLQAYMRATNYVRWGEPNFWDKLLYSLPKKDSRRKLITHRVEEHSLAYITDVG</sequence>
<protein>
    <submittedName>
        <fullName evidence="1">Uncharacterized protein</fullName>
    </submittedName>
</protein>
<proteinExistence type="predicted"/>